<comment type="caution">
    <text evidence="1">The sequence shown here is derived from an EMBL/GenBank/DDBJ whole genome shotgun (WGS) entry which is preliminary data.</text>
</comment>
<evidence type="ECO:0000313" key="2">
    <source>
        <dbReference type="Proteomes" id="UP001604277"/>
    </source>
</evidence>
<evidence type="ECO:0000313" key="1">
    <source>
        <dbReference type="EMBL" id="KAL2537380.1"/>
    </source>
</evidence>
<keyword evidence="2" id="KW-1185">Reference proteome</keyword>
<dbReference type="Proteomes" id="UP001604277">
    <property type="component" value="Unassembled WGS sequence"/>
</dbReference>
<dbReference type="AlphaFoldDB" id="A0ABD1VLX9"/>
<name>A0ABD1VLX9_9LAMI</name>
<gene>
    <name evidence="1" type="ORF">Fot_18771</name>
</gene>
<protein>
    <submittedName>
        <fullName evidence="1">Uncharacterized protein</fullName>
    </submittedName>
</protein>
<organism evidence="1 2">
    <name type="scientific">Forsythia ovata</name>
    <dbReference type="NCBI Taxonomy" id="205694"/>
    <lineage>
        <taxon>Eukaryota</taxon>
        <taxon>Viridiplantae</taxon>
        <taxon>Streptophyta</taxon>
        <taxon>Embryophyta</taxon>
        <taxon>Tracheophyta</taxon>
        <taxon>Spermatophyta</taxon>
        <taxon>Magnoliopsida</taxon>
        <taxon>eudicotyledons</taxon>
        <taxon>Gunneridae</taxon>
        <taxon>Pentapetalae</taxon>
        <taxon>asterids</taxon>
        <taxon>lamiids</taxon>
        <taxon>Lamiales</taxon>
        <taxon>Oleaceae</taxon>
        <taxon>Forsythieae</taxon>
        <taxon>Forsythia</taxon>
    </lineage>
</organism>
<reference evidence="2" key="1">
    <citation type="submission" date="2024-07" db="EMBL/GenBank/DDBJ databases">
        <title>Two chromosome-level genome assemblies of Korean endemic species Abeliophyllum distichum and Forsythia ovata (Oleaceae).</title>
        <authorList>
            <person name="Jang H."/>
        </authorList>
    </citation>
    <scope>NUCLEOTIDE SEQUENCE [LARGE SCALE GENOMIC DNA]</scope>
</reference>
<dbReference type="EMBL" id="JBFOLJ010000005">
    <property type="protein sequence ID" value="KAL2537380.1"/>
    <property type="molecule type" value="Genomic_DNA"/>
</dbReference>
<accession>A0ABD1VLX9</accession>
<sequence>MGLIELRRIDESRENTSTMSKNPNVMYLPNGNNILPHQICLQLQAPLHVYCPLTMMGFTKQTCLNNESLINGRSVALYRRNNGIQGQQEGNGDQFSVLEILVSVFRKSLVGCQSTVALSG</sequence>
<proteinExistence type="predicted"/>